<dbReference type="PANTHER" id="PTHR45588:SF1">
    <property type="entry name" value="WW DOMAIN-CONTAINING PROTEIN"/>
    <property type="match status" value="1"/>
</dbReference>
<proteinExistence type="predicted"/>
<dbReference type="InterPro" id="IPR011990">
    <property type="entry name" value="TPR-like_helical_dom_sf"/>
</dbReference>
<sequence length="544" mass="61227">MYEASAVICGVQPTDKAWYSDQQAAPFFDSLGTVHYPITTNNQTLQRYFDQGLTLAYGFNHAEAARSFYQAIRLDSTSAMAHWGFSYVLGPNYNAGMEPDNYQRAYQAIQKAIRYSQACTEKEKSLIHALAKRYPASPVNDRRPYDVAYANAMKAVRDRFLDDVDIGALYAESLMDLHPWDLWTKSGQPKPWTPEIVAVLEQTMQRSPKHTGANHFYIHAVEASQTPQRGLASAALLTQISPGSGHLAHMPSHIYIRTGQYHQGSQSNIQAVRADSTYLTACHAQGAYPLMYYPHNYHFLAATAALEGNSALALNAARKVAENTKRSLLNQPGWSTLQHYYTIPYYVAIKFRKWDDILHWSQIDTLSLKYPSAIRHYARGMAYAGKQQLAQAKAELKQVEAYASDSIMAKQTFWGINSGAPLVQIASRVLKAEILAQEGQPIASVALLREAVRREDQLNYNEPPDWLFSVRHQLGDMLLKAKQWRAAEQVFTEDLQTLPENGWALAGLAKAQQAQNKPASARQTKNRALQAWRWADRQLVNSIR</sequence>
<evidence type="ECO:0008006" key="3">
    <source>
        <dbReference type="Google" id="ProtNLM"/>
    </source>
</evidence>
<evidence type="ECO:0000313" key="1">
    <source>
        <dbReference type="EMBL" id="QJW92197.1"/>
    </source>
</evidence>
<dbReference type="PANTHER" id="PTHR45588">
    <property type="entry name" value="TPR DOMAIN-CONTAINING PROTEIN"/>
    <property type="match status" value="1"/>
</dbReference>
<dbReference type="EMBL" id="CP053435">
    <property type="protein sequence ID" value="QJW92197.1"/>
    <property type="molecule type" value="Genomic_DNA"/>
</dbReference>
<gene>
    <name evidence="1" type="ORF">HNV11_02990</name>
</gene>
<dbReference type="Gene3D" id="1.25.40.10">
    <property type="entry name" value="Tetratricopeptide repeat domain"/>
    <property type="match status" value="1"/>
</dbReference>
<dbReference type="AlphaFoldDB" id="A0A6M5YDU5"/>
<dbReference type="Proteomes" id="UP000502756">
    <property type="component" value="Chromosome"/>
</dbReference>
<organism evidence="1 2">
    <name type="scientific">Spirosoma taeanense</name>
    <dbReference type="NCBI Taxonomy" id="2735870"/>
    <lineage>
        <taxon>Bacteria</taxon>
        <taxon>Pseudomonadati</taxon>
        <taxon>Bacteroidota</taxon>
        <taxon>Cytophagia</taxon>
        <taxon>Cytophagales</taxon>
        <taxon>Cytophagaceae</taxon>
        <taxon>Spirosoma</taxon>
    </lineage>
</organism>
<protein>
    <recommendedName>
        <fullName evidence="3">Tetratricopeptide repeat protein</fullName>
    </recommendedName>
</protein>
<evidence type="ECO:0000313" key="2">
    <source>
        <dbReference type="Proteomes" id="UP000502756"/>
    </source>
</evidence>
<dbReference type="KEGG" id="stae:HNV11_02990"/>
<dbReference type="SUPFAM" id="SSF48452">
    <property type="entry name" value="TPR-like"/>
    <property type="match status" value="1"/>
</dbReference>
<accession>A0A6M5YDU5</accession>
<name>A0A6M5YDU5_9BACT</name>
<reference evidence="1 2" key="1">
    <citation type="submission" date="2020-05" db="EMBL/GenBank/DDBJ databases">
        <title>Genome sequencing of Spirosoma sp. TS118.</title>
        <authorList>
            <person name="Lee J.-H."/>
            <person name="Jeong S."/>
            <person name="Zhao L."/>
            <person name="Jung J.-H."/>
            <person name="Kim M.-K."/>
            <person name="Lim S."/>
        </authorList>
    </citation>
    <scope>NUCLEOTIDE SEQUENCE [LARGE SCALE GENOMIC DNA]</scope>
    <source>
        <strain evidence="1 2">TS118</strain>
    </source>
</reference>
<keyword evidence="2" id="KW-1185">Reference proteome</keyword>